<dbReference type="InterPro" id="IPR013324">
    <property type="entry name" value="RNA_pol_sigma_r3/r4-like"/>
</dbReference>
<keyword evidence="2" id="KW-0805">Transcription regulation</keyword>
<protein>
    <submittedName>
        <fullName evidence="7">RNA polymerase sigma factor</fullName>
    </submittedName>
</protein>
<dbReference type="InterPro" id="IPR036388">
    <property type="entry name" value="WH-like_DNA-bd_sf"/>
</dbReference>
<dbReference type="GO" id="GO:0003677">
    <property type="term" value="F:DNA binding"/>
    <property type="evidence" value="ECO:0007669"/>
    <property type="project" value="InterPro"/>
</dbReference>
<dbReference type="RefSeq" id="WP_284354676.1">
    <property type="nucleotide sequence ID" value="NZ_BSKF01000005.1"/>
</dbReference>
<keyword evidence="4" id="KW-0804">Transcription</keyword>
<sequence length="172" mass="19879">MSRLDPTFNQQVHSYYNAHHGWIRGWLHKRLGNASDAADLAHDVFVRLLSKPQQFQTEQHARAYLSTVTRHLCIDFWRRQHLQQAWLEALAALPEPLAPSEEERALVFEALEQVQGMLARLPEKVCQAFLLAQVQGLGYQEIARQLKVSERSVTKYMAQAMYQCLLLELDLP</sequence>
<dbReference type="SUPFAM" id="SSF88946">
    <property type="entry name" value="Sigma2 domain of RNA polymerase sigma factors"/>
    <property type="match status" value="1"/>
</dbReference>
<evidence type="ECO:0000256" key="4">
    <source>
        <dbReference type="ARBA" id="ARBA00023163"/>
    </source>
</evidence>
<evidence type="ECO:0000313" key="7">
    <source>
        <dbReference type="EMBL" id="GLO36543.1"/>
    </source>
</evidence>
<feature type="domain" description="RNA polymerase sigma-70 region 2" evidence="5">
    <location>
        <begin position="16"/>
        <end position="80"/>
    </location>
</feature>
<name>A0AA37VNT5_PSEPU</name>
<accession>A0AA37VNT5</accession>
<feature type="domain" description="RNA polymerase sigma factor 70 region 4 type 2" evidence="6">
    <location>
        <begin position="112"/>
        <end position="164"/>
    </location>
</feature>
<dbReference type="InterPro" id="IPR007627">
    <property type="entry name" value="RNA_pol_sigma70_r2"/>
</dbReference>
<reference evidence="7" key="1">
    <citation type="submission" date="2023-01" db="EMBL/GenBank/DDBJ databases">
        <title>Whole-genome sequence of Pseudomonas putida NBRC 14671.</title>
        <authorList>
            <person name="Morohoshi T."/>
            <person name="Someya N."/>
        </authorList>
    </citation>
    <scope>NUCLEOTIDE SEQUENCE</scope>
    <source>
        <strain evidence="7">NBRC 14671</strain>
    </source>
</reference>
<dbReference type="Proteomes" id="UP001161257">
    <property type="component" value="Unassembled WGS sequence"/>
</dbReference>
<evidence type="ECO:0000256" key="3">
    <source>
        <dbReference type="ARBA" id="ARBA00023082"/>
    </source>
</evidence>
<dbReference type="InterPro" id="IPR039425">
    <property type="entry name" value="RNA_pol_sigma-70-like"/>
</dbReference>
<dbReference type="Gene3D" id="1.10.1740.10">
    <property type="match status" value="1"/>
</dbReference>
<proteinExistence type="inferred from homology"/>
<dbReference type="NCBIfam" id="TIGR02937">
    <property type="entry name" value="sigma70-ECF"/>
    <property type="match status" value="1"/>
</dbReference>
<dbReference type="SUPFAM" id="SSF88659">
    <property type="entry name" value="Sigma3 and sigma4 domains of RNA polymerase sigma factors"/>
    <property type="match status" value="1"/>
</dbReference>
<evidence type="ECO:0000313" key="8">
    <source>
        <dbReference type="Proteomes" id="UP001161257"/>
    </source>
</evidence>
<keyword evidence="3" id="KW-0731">Sigma factor</keyword>
<evidence type="ECO:0000259" key="6">
    <source>
        <dbReference type="Pfam" id="PF08281"/>
    </source>
</evidence>
<dbReference type="PANTHER" id="PTHR43133:SF63">
    <property type="entry name" value="RNA POLYMERASE SIGMA FACTOR FECI-RELATED"/>
    <property type="match status" value="1"/>
</dbReference>
<comment type="caution">
    <text evidence="7">The sequence shown here is derived from an EMBL/GenBank/DDBJ whole genome shotgun (WGS) entry which is preliminary data.</text>
</comment>
<evidence type="ECO:0000256" key="2">
    <source>
        <dbReference type="ARBA" id="ARBA00023015"/>
    </source>
</evidence>
<dbReference type="Pfam" id="PF08281">
    <property type="entry name" value="Sigma70_r4_2"/>
    <property type="match status" value="1"/>
</dbReference>
<dbReference type="Pfam" id="PF04542">
    <property type="entry name" value="Sigma70_r2"/>
    <property type="match status" value="1"/>
</dbReference>
<evidence type="ECO:0000259" key="5">
    <source>
        <dbReference type="Pfam" id="PF04542"/>
    </source>
</evidence>
<evidence type="ECO:0000256" key="1">
    <source>
        <dbReference type="ARBA" id="ARBA00010641"/>
    </source>
</evidence>
<dbReference type="InterPro" id="IPR013325">
    <property type="entry name" value="RNA_pol_sigma_r2"/>
</dbReference>
<dbReference type="PANTHER" id="PTHR43133">
    <property type="entry name" value="RNA POLYMERASE ECF-TYPE SIGMA FACTO"/>
    <property type="match status" value="1"/>
</dbReference>
<dbReference type="GO" id="GO:0016987">
    <property type="term" value="F:sigma factor activity"/>
    <property type="evidence" value="ECO:0007669"/>
    <property type="project" value="UniProtKB-KW"/>
</dbReference>
<dbReference type="EMBL" id="BSKJ01000007">
    <property type="protein sequence ID" value="GLO36543.1"/>
    <property type="molecule type" value="Genomic_DNA"/>
</dbReference>
<comment type="similarity">
    <text evidence="1">Belongs to the sigma-70 factor family. ECF subfamily.</text>
</comment>
<dbReference type="AlphaFoldDB" id="A0AA37VNT5"/>
<organism evidence="7 8">
    <name type="scientific">Pseudomonas putida</name>
    <name type="common">Arthrobacter siderocapsulatus</name>
    <dbReference type="NCBI Taxonomy" id="303"/>
    <lineage>
        <taxon>Bacteria</taxon>
        <taxon>Pseudomonadati</taxon>
        <taxon>Pseudomonadota</taxon>
        <taxon>Gammaproteobacteria</taxon>
        <taxon>Pseudomonadales</taxon>
        <taxon>Pseudomonadaceae</taxon>
        <taxon>Pseudomonas</taxon>
    </lineage>
</organism>
<dbReference type="InterPro" id="IPR013249">
    <property type="entry name" value="RNA_pol_sigma70_r4_t2"/>
</dbReference>
<dbReference type="GO" id="GO:0006352">
    <property type="term" value="P:DNA-templated transcription initiation"/>
    <property type="evidence" value="ECO:0007669"/>
    <property type="project" value="InterPro"/>
</dbReference>
<dbReference type="Gene3D" id="1.10.10.10">
    <property type="entry name" value="Winged helix-like DNA-binding domain superfamily/Winged helix DNA-binding domain"/>
    <property type="match status" value="1"/>
</dbReference>
<dbReference type="InterPro" id="IPR014284">
    <property type="entry name" value="RNA_pol_sigma-70_dom"/>
</dbReference>
<gene>
    <name evidence="7" type="ORF">PPUN14671_33780</name>
</gene>